<dbReference type="InterPro" id="IPR018090">
    <property type="entry name" value="Pyrmidine_PPas_bac/euk"/>
</dbReference>
<dbReference type="EMBL" id="FWDO01000005">
    <property type="protein sequence ID" value="SLM19281.1"/>
    <property type="molecule type" value="Genomic_DNA"/>
</dbReference>
<evidence type="ECO:0000256" key="3">
    <source>
        <dbReference type="ARBA" id="ARBA00011892"/>
    </source>
</evidence>
<name>A0A3P3XSJ8_9SPIR</name>
<dbReference type="Pfam" id="PF02885">
    <property type="entry name" value="Glycos_trans_3N"/>
    <property type="match status" value="1"/>
</dbReference>
<dbReference type="GO" id="GO:0009032">
    <property type="term" value="F:thymidine phosphorylase activity"/>
    <property type="evidence" value="ECO:0007669"/>
    <property type="project" value="UniProtKB-EC"/>
</dbReference>
<dbReference type="Pfam" id="PF07831">
    <property type="entry name" value="PYNP_C"/>
    <property type="match status" value="1"/>
</dbReference>
<dbReference type="PANTHER" id="PTHR10515:SF0">
    <property type="entry name" value="THYMIDINE PHOSPHORYLASE"/>
    <property type="match status" value="1"/>
</dbReference>
<evidence type="ECO:0000256" key="2">
    <source>
        <dbReference type="ARBA" id="ARBA00011738"/>
    </source>
</evidence>
<dbReference type="InterPro" id="IPR036566">
    <property type="entry name" value="PYNP-like_C_sf"/>
</dbReference>
<dbReference type="PIRSF" id="PIRSF000478">
    <property type="entry name" value="TP_PyNP"/>
    <property type="match status" value="1"/>
</dbReference>
<dbReference type="Gene3D" id="3.90.1170.30">
    <property type="entry name" value="Pyrimidine nucleoside phosphorylase-like, C-terminal domain"/>
    <property type="match status" value="1"/>
</dbReference>
<gene>
    <name evidence="8" type="primary">pdp</name>
    <name evidence="8" type="ORF">SPIRO4BDMA_50796</name>
</gene>
<dbReference type="SUPFAM" id="SSF54680">
    <property type="entry name" value="Pyrimidine nucleoside phosphorylase C-terminal domain"/>
    <property type="match status" value="1"/>
</dbReference>
<comment type="subunit">
    <text evidence="2">Homodimer.</text>
</comment>
<dbReference type="InterPro" id="IPR017459">
    <property type="entry name" value="Glycosyl_Trfase_fam3_N_dom"/>
</dbReference>
<dbReference type="InterPro" id="IPR035902">
    <property type="entry name" value="Nuc_phospho_transferase"/>
</dbReference>
<dbReference type="NCBIfam" id="NF004490">
    <property type="entry name" value="PRK05820.1"/>
    <property type="match status" value="1"/>
</dbReference>
<dbReference type="AlphaFoldDB" id="A0A3P3XSJ8"/>
<dbReference type="EC" id="2.4.2.4" evidence="3"/>
<protein>
    <recommendedName>
        <fullName evidence="3">thymidine phosphorylase</fullName>
        <ecNumber evidence="3">2.4.2.4</ecNumber>
    </recommendedName>
</protein>
<dbReference type="GO" id="GO:0006213">
    <property type="term" value="P:pyrimidine nucleoside metabolic process"/>
    <property type="evidence" value="ECO:0007669"/>
    <property type="project" value="InterPro"/>
</dbReference>
<dbReference type="InterPro" id="IPR000312">
    <property type="entry name" value="Glycosyl_Trfase_fam3"/>
</dbReference>
<dbReference type="InterPro" id="IPR013102">
    <property type="entry name" value="PYNP_C"/>
</dbReference>
<dbReference type="FunFam" id="3.40.1030.10:FF:000003">
    <property type="entry name" value="Pyrimidine-nucleoside phosphorylase"/>
    <property type="match status" value="1"/>
</dbReference>
<sequence>MRAVDVIMKKRSGDPLNDEEIRFIIEGYVKGEIPDYQISALLMAIFFRGMTPEETAKLTEVMLDSGDRMDLSGISGPFVDKHSTGGVGDKISLPLAPMVAACGIKVPMMSGRALGHTGGTLDKLESIPGYFTSLELAAFRKGLIEDGFAMTGQTARVVPADKKLYALRDVTGTVESIPLITASILSKKVAEGAEGLVFDVKCGSGAFMKTFDDAKALAKSLVATGTAMGKRVVAVLTDMSQPLGYKVGNFLEIEETIDCLEGKGPEDVMELTYRLGAWMLMLGGAAKDIDEGRARCAEAIDSGAALDLFYRNIVRQGGSIGEMLARRGAWRSEFSREIRAEGEGFIESIDALKIGLAGVYLGVGRNRTEDSVSPTAGFIFEKKRGAHVKKGELIAVAYGKDVESLDPALLLASGAISISDTAPGSSPLILEEITAQ</sequence>
<dbReference type="SUPFAM" id="SSF47648">
    <property type="entry name" value="Nucleoside phosphorylase/phosphoribosyltransferase N-terminal domain"/>
    <property type="match status" value="1"/>
</dbReference>
<dbReference type="InterPro" id="IPR036320">
    <property type="entry name" value="Glycosyl_Trfase_fam3_N_dom_sf"/>
</dbReference>
<dbReference type="SUPFAM" id="SSF52418">
    <property type="entry name" value="Nucleoside phosphorylase/phosphoribosyltransferase catalytic domain"/>
    <property type="match status" value="1"/>
</dbReference>
<organism evidence="8">
    <name type="scientific">uncultured spirochete</name>
    <dbReference type="NCBI Taxonomy" id="156406"/>
    <lineage>
        <taxon>Bacteria</taxon>
        <taxon>Pseudomonadati</taxon>
        <taxon>Spirochaetota</taxon>
        <taxon>Spirochaetia</taxon>
        <taxon>Spirochaetales</taxon>
        <taxon>environmental samples</taxon>
    </lineage>
</organism>
<dbReference type="GO" id="GO:0005829">
    <property type="term" value="C:cytosol"/>
    <property type="evidence" value="ECO:0007669"/>
    <property type="project" value="TreeGrafter"/>
</dbReference>
<comment type="catalytic activity">
    <reaction evidence="6">
        <text>thymidine + phosphate = 2-deoxy-alpha-D-ribose 1-phosphate + thymine</text>
        <dbReference type="Rhea" id="RHEA:16037"/>
        <dbReference type="ChEBI" id="CHEBI:17748"/>
        <dbReference type="ChEBI" id="CHEBI:17821"/>
        <dbReference type="ChEBI" id="CHEBI:43474"/>
        <dbReference type="ChEBI" id="CHEBI:57259"/>
        <dbReference type="EC" id="2.4.2.4"/>
    </reaction>
</comment>
<dbReference type="NCBIfam" id="TIGR02644">
    <property type="entry name" value="Y_phosphoryl"/>
    <property type="match status" value="1"/>
</dbReference>
<dbReference type="PANTHER" id="PTHR10515">
    <property type="entry name" value="THYMIDINE PHOSPHORYLASE"/>
    <property type="match status" value="1"/>
</dbReference>
<dbReference type="SMART" id="SM00941">
    <property type="entry name" value="PYNP_C"/>
    <property type="match status" value="1"/>
</dbReference>
<dbReference type="Gene3D" id="3.40.1030.10">
    <property type="entry name" value="Nucleoside phosphorylase/phosphoribosyltransferase catalytic domain"/>
    <property type="match status" value="1"/>
</dbReference>
<dbReference type="Gene3D" id="1.20.970.10">
    <property type="entry name" value="Transferase, Pyrimidine Nucleoside Phosphorylase, Chain C"/>
    <property type="match status" value="1"/>
</dbReference>
<comment type="similarity">
    <text evidence="1">Belongs to the thymidine/pyrimidine-nucleoside phosphorylase family.</text>
</comment>
<accession>A0A3P3XSJ8</accession>
<evidence type="ECO:0000259" key="7">
    <source>
        <dbReference type="SMART" id="SM00941"/>
    </source>
</evidence>
<dbReference type="InterPro" id="IPR017872">
    <property type="entry name" value="Pyrmidine_PPase_CS"/>
</dbReference>
<feature type="domain" description="Pyrimidine nucleoside phosphorylase C-terminal" evidence="7">
    <location>
        <begin position="345"/>
        <end position="419"/>
    </location>
</feature>
<dbReference type="Pfam" id="PF00591">
    <property type="entry name" value="Glycos_transf_3"/>
    <property type="match status" value="1"/>
</dbReference>
<dbReference type="PROSITE" id="PS00647">
    <property type="entry name" value="THYMID_PHOSPHORYLASE"/>
    <property type="match status" value="1"/>
</dbReference>
<reference evidence="8" key="1">
    <citation type="submission" date="2017-02" db="EMBL/GenBank/DDBJ databases">
        <authorList>
            <person name="Regsiter A."/>
            <person name="William W."/>
        </authorList>
    </citation>
    <scope>NUCLEOTIDE SEQUENCE</scope>
    <source>
        <strain evidence="8">BdmA 4</strain>
    </source>
</reference>
<evidence type="ECO:0000256" key="6">
    <source>
        <dbReference type="ARBA" id="ARBA00048550"/>
    </source>
</evidence>
<evidence type="ECO:0000256" key="5">
    <source>
        <dbReference type="ARBA" id="ARBA00022679"/>
    </source>
</evidence>
<dbReference type="InterPro" id="IPR000053">
    <property type="entry name" value="Thymidine/pyrmidine_PPase"/>
</dbReference>
<proteinExistence type="inferred from homology"/>
<evidence type="ECO:0000313" key="8">
    <source>
        <dbReference type="EMBL" id="SLM19281.1"/>
    </source>
</evidence>
<evidence type="ECO:0000256" key="1">
    <source>
        <dbReference type="ARBA" id="ARBA00006915"/>
    </source>
</evidence>
<keyword evidence="4 8" id="KW-0328">Glycosyltransferase</keyword>
<keyword evidence="5 8" id="KW-0808">Transferase</keyword>
<dbReference type="GO" id="GO:0004645">
    <property type="term" value="F:1,4-alpha-oligoglucan phosphorylase activity"/>
    <property type="evidence" value="ECO:0007669"/>
    <property type="project" value="InterPro"/>
</dbReference>
<dbReference type="GO" id="GO:0006206">
    <property type="term" value="P:pyrimidine nucleobase metabolic process"/>
    <property type="evidence" value="ECO:0007669"/>
    <property type="project" value="InterPro"/>
</dbReference>
<evidence type="ECO:0000256" key="4">
    <source>
        <dbReference type="ARBA" id="ARBA00022676"/>
    </source>
</evidence>